<dbReference type="SUPFAM" id="SSF54523">
    <property type="entry name" value="Pili subunits"/>
    <property type="match status" value="1"/>
</dbReference>
<dbReference type="Pfam" id="PF05662">
    <property type="entry name" value="YadA_stalk"/>
    <property type="match status" value="14"/>
</dbReference>
<dbReference type="Proteomes" id="UP000028945">
    <property type="component" value="Chromosome"/>
</dbReference>
<feature type="domain" description="Trimeric autotransporter adhesin YadA-like stalk" evidence="13">
    <location>
        <begin position="1560"/>
        <end position="1593"/>
    </location>
</feature>
<dbReference type="GO" id="GO:0015031">
    <property type="term" value="P:protein transport"/>
    <property type="evidence" value="ECO:0007669"/>
    <property type="project" value="UniProtKB-KW"/>
</dbReference>
<feature type="domain" description="Trimeric autotransporter adhesin YadA-like stalk" evidence="13">
    <location>
        <begin position="3836"/>
        <end position="3874"/>
    </location>
</feature>
<comment type="similarity">
    <text evidence="3">Belongs to the autotransporter-2 (AT-2) (TC 1.B.40) family.</text>
</comment>
<evidence type="ECO:0000256" key="9">
    <source>
        <dbReference type="ARBA" id="ARBA00023136"/>
    </source>
</evidence>
<dbReference type="eggNOG" id="COG5295">
    <property type="taxonomic scope" value="Bacteria"/>
</dbReference>
<feature type="domain" description="Trimeric autotransporter adhesin YadA-like head" evidence="12">
    <location>
        <begin position="640"/>
        <end position="666"/>
    </location>
</feature>
<protein>
    <submittedName>
        <fullName evidence="15">Uncharacterized protein</fullName>
    </submittedName>
</protein>
<evidence type="ECO:0000256" key="4">
    <source>
        <dbReference type="ARBA" id="ARBA00022448"/>
    </source>
</evidence>
<feature type="domain" description="Trimeric autotransporter adhesin YadA-like stalk" evidence="13">
    <location>
        <begin position="3123"/>
        <end position="3162"/>
    </location>
</feature>
<keyword evidence="8" id="KW-0653">Protein transport</keyword>
<dbReference type="Pfam" id="PF03895">
    <property type="entry name" value="YadA_anchor"/>
    <property type="match status" value="1"/>
</dbReference>
<feature type="domain" description="Trimeric autotransporter adhesin YadA-like stalk" evidence="13">
    <location>
        <begin position="2310"/>
        <end position="2349"/>
    </location>
</feature>
<keyword evidence="7" id="KW-0732">Signal</keyword>
<feature type="domain" description="Trimeric autotransporter adhesin YadA-like stalk" evidence="13">
    <location>
        <begin position="2866"/>
        <end position="2897"/>
    </location>
</feature>
<feature type="domain" description="Trimeric autotransporter adhesin YadA-like stalk" evidence="13">
    <location>
        <begin position="4071"/>
        <end position="4112"/>
    </location>
</feature>
<evidence type="ECO:0000259" key="13">
    <source>
        <dbReference type="Pfam" id="PF05662"/>
    </source>
</evidence>
<gene>
    <name evidence="15" type="ORF">IX83_07640</name>
</gene>
<feature type="domain" description="Trimeric autotransporter adhesin YadA-like stalk" evidence="13">
    <location>
        <begin position="2049"/>
        <end position="2082"/>
    </location>
</feature>
<reference evidence="15 16" key="1">
    <citation type="journal article" date="2014" name="BMC Genomics">
        <title>A genomic perspective on a new bacterial genus and species from the Alcaligenaceae family, Basilea psittacipulmonis.</title>
        <authorList>
            <person name="Whiteson K.L."/>
            <person name="Hernandez D."/>
            <person name="Lazarevic V."/>
            <person name="Gaia N."/>
            <person name="Farinelli L."/>
            <person name="Francois P."/>
            <person name="Pilo P."/>
            <person name="Frey J."/>
            <person name="Schrenzel J."/>
        </authorList>
    </citation>
    <scope>NUCLEOTIDE SEQUENCE [LARGE SCALE GENOMIC DNA]</scope>
    <source>
        <strain evidence="15 16">DSM 24701</strain>
    </source>
</reference>
<dbReference type="CDD" id="cd12820">
    <property type="entry name" value="LbR_YadA-like"/>
    <property type="match status" value="1"/>
</dbReference>
<feature type="domain" description="Trimeric autotransporter adhesin YadA-like head" evidence="12">
    <location>
        <begin position="529"/>
        <end position="550"/>
    </location>
</feature>
<evidence type="ECO:0000256" key="2">
    <source>
        <dbReference type="ARBA" id="ARBA00004442"/>
    </source>
</evidence>
<dbReference type="GO" id="GO:0009986">
    <property type="term" value="C:cell surface"/>
    <property type="evidence" value="ECO:0007669"/>
    <property type="project" value="UniProtKB-SubCell"/>
</dbReference>
<evidence type="ECO:0000256" key="5">
    <source>
        <dbReference type="ARBA" id="ARBA00022452"/>
    </source>
</evidence>
<dbReference type="GO" id="GO:0009279">
    <property type="term" value="C:cell outer membrane"/>
    <property type="evidence" value="ECO:0007669"/>
    <property type="project" value="UniProtKB-SubCell"/>
</dbReference>
<evidence type="ECO:0000259" key="12">
    <source>
        <dbReference type="Pfam" id="PF05658"/>
    </source>
</evidence>
<dbReference type="InterPro" id="IPR045584">
    <property type="entry name" value="Pilin-like"/>
</dbReference>
<dbReference type="STRING" id="1072685.IX83_07640"/>
<feature type="domain" description="Trimeric autotransporter adhesin YadA-like head" evidence="12">
    <location>
        <begin position="244"/>
        <end position="268"/>
    </location>
</feature>
<keyword evidence="6" id="KW-0812">Transmembrane</keyword>
<keyword evidence="5" id="KW-1134">Transmembrane beta strand</keyword>
<keyword evidence="10" id="KW-0998">Cell outer membrane</keyword>
<dbReference type="OrthoDB" id="1632057at2"/>
<accession>A0A077DG80</accession>
<feature type="domain" description="Trimeric autotransporter adhesin YadA-like stalk" evidence="13">
    <location>
        <begin position="2587"/>
        <end position="2626"/>
    </location>
</feature>
<evidence type="ECO:0000259" key="14">
    <source>
        <dbReference type="Pfam" id="PF13018"/>
    </source>
</evidence>
<proteinExistence type="inferred from homology"/>
<feature type="domain" description="Trimeric autotransporter adhesin YadA-like C-terminal membrane anchor" evidence="11">
    <location>
        <begin position="4134"/>
        <end position="4194"/>
    </location>
</feature>
<evidence type="ECO:0000313" key="16">
    <source>
        <dbReference type="Proteomes" id="UP000028945"/>
    </source>
</evidence>
<feature type="domain" description="Trimeric autotransporter adhesin YadA-like head" evidence="12">
    <location>
        <begin position="393"/>
        <end position="417"/>
    </location>
</feature>
<feature type="domain" description="Trimeric autotransporter adhesin YadA-like head" evidence="12">
    <location>
        <begin position="612"/>
        <end position="635"/>
    </location>
</feature>
<evidence type="ECO:0000256" key="3">
    <source>
        <dbReference type="ARBA" id="ARBA00005848"/>
    </source>
</evidence>
<feature type="domain" description="Trimeric autotransporter adhesin YadA-like stalk" evidence="13">
    <location>
        <begin position="1012"/>
        <end position="1045"/>
    </location>
</feature>
<feature type="domain" description="Trimeric autotransporter adhesin YadA-like head" evidence="12">
    <location>
        <begin position="584"/>
        <end position="608"/>
    </location>
</feature>
<feature type="domain" description="Trimeric autotransporter adhesin YadA-like stalk" evidence="13">
    <location>
        <begin position="1270"/>
        <end position="1307"/>
    </location>
</feature>
<keyword evidence="4" id="KW-0813">Transport</keyword>
<dbReference type="SUPFAM" id="SSF101967">
    <property type="entry name" value="Adhesin YadA, collagen-binding domain"/>
    <property type="match status" value="10"/>
</dbReference>
<dbReference type="InterPro" id="IPR008635">
    <property type="entry name" value="Coiled_stalk_dom"/>
</dbReference>
<sequence>MNKIFKVIFNRNKNRCEVASEFAKGHVKSSAGQSLEQAGVLRYFPLSVLAVLVGLIGTPAWATVEIKDGQIISTSGTNVSNVTIADIYKGLQLGGGKSQVSYEGTGWVLPLGFNQTIHGGVLNTSNSTDSAANLANYTNNKAANANSVGTIAIGGGYTGATASGRGSVVVGDGASATGNVYSIGVTYYHDAYGNTLAYNPDNPLVAAIKSKSLGAYWSGAAAAFGNKAKADGGVALAVGTGSTAEGNFATALGGASKALRDNTVAVGYATATATNSIAQGASAFAGSKEGIAIGSKTRAGNSEEIAKLEKEYTDLQMYFNNGLQYNGKTVTQEQVGAAKKKLYEAYNESNVASAMAIGDGAQAWSYAGMALGRLADSRGSDAIAIGNSVKSYGERSIAIGAVAHAYNNSSVSLGDSARSVAEQAYAVGRNSKAGAKDVIVFGSGASAGWNDNLETLSQAVNTANDARNAAINEQNAANTALKQAYTDNNATAISAARDRVTKADADYETKNKARQDAITALKEAGKSNSAVDAIAIGNNANASGKSALALMRFATANATDAIVIGNSAEGSAERALALGYVAKASGKDAIAIGGSAKATNTNATAIGPVANASGVDSVAFGYSSKAIGESSLALGRVSIANATDAIAIGNSGYASGNNSIAIGRSAAVGYTSNTYNTKNGSNYTQDKVVNNSIALGYYARTEMDNSVALGTFSRVTEGEDTVTESQKSYLTNKDQSTKGIVSVGAGSSNYGSINDVSMTNALTRRITNVADGVLDDDAVTVAQLKKLQITGGGSETTVATTADITASDTSTDGVNHNYQLTLNKGKVAENETKVVSGGDVYSAINKAKPTVESKDNSVTVTKTAATATEGEKYDLSVKKDGQVVSGNTDVVTGGTVYSAIDTAKTELTDKGLKFQGDDSQAVAKKLGDTLTIKGGATGETADGNIKVVKGTDGSLVVKLAKSLTGLQDINATGTITGGTLKAGDTSITTEGLTISGGPSVKKAGIDAGNKVISNVADGSGKNDAVNKGQLDQAIETVTGKITAAQGDQWTLATNDGTSSTDVTAKDKKVTLKAGKNVSLDNTNGTVTINANTDTVESKTVKLGDGTNGTTIAIAGKDGANGTNGQNGATGDAGAVGLDGNSITRIVYTDPDGTTKHTVATLEDGLKFAGDSGNAIAKKLNETLTIKGGVTESNKLTDNNIGVESKDGELLVKLAKDVDLGSTGSLKVDKTKVGSDGITFEGGAASLNSNGLTITGGPSVTTSGIDAGGKKITKVANGTAGTDAVNFSQLSAVETKADKAQTTADAAKTAAETAKSAAEAATTQANKGWNLKVGSTTKNIAPEGSVTFADGDHTTVSLTDSTVKVNVKADGQVTSGNTGLVTGDAVNKAIEDAKKVSKTTVESKDNSVTVTKTAATATEGEKYDLSVKKDGQVVSGNTDVVTGGTVYSAIDTAKTELTDKGLKFQGDDSQAVAKKLGDTLTIKGGATGETADGNIKVVKDGDSLVVKLAKSLTGLQDINATGTITGGTLKAGDTSITTEGLTISGGPSVKKAGIDAGNKVISNVADGSGKNDAVNKGQLDQAIETVTGKITAAQGDQWTLATNDGTSSTDVTAKDKKVTLKAGKNVSLDNTNGTVTINANTDTVESKTVKLGDGTNGTTIAIAGKDGANGTNGQNGATGDAGAVGLDGNSITRIVYTDPDGTTKHTVATLEDGLKFAGDSGNAIAKKLNETLTIKGGVTESNKLTDNNIGVESKDGELLVKLAKDVDLGSTGSLKVDKTKVGSDGITFEGGAASLNSNGLTITGGPSVTTSGIDAGGKKITKVANGTAGTDAVNFSQLSAVETKADKAQTTADAAKTAAETAKSAAEAATTQANKGWNLKVGSTTKNIAPEGSVTFADGTNTKVELDSSSNTVKVNVEANGQVASGNTGLVTGDAVNTAIEGAKTELTGKGLKFQGDDSQVVTKSLGDTLTIKGGATGETADGNIKVVKGTDGSLVVKLAKSLTGLENITATGTISGGTFKAGDNTLNSTGLTVGPVKVTSTGIDAGGKKITNVANGTANTDAVNKEQLDKAIEGVTGQITAAQGDQWTLATTNDGSTVTNVEAKDKKVTLKAGKNVSLENANGTVTINANTDTVESKTVKLGDGTNGTTIAIAGKDGANGTNGQNGATGDAGAVGLDGNSITRIVYTDPDGTTKHTVATLEDGLKFAGDSGNAIAKKLNETLTIKGGVTESNKLTDNNIGVESKDGALVVKLAKDVDLGANGSVKAGDTKVSADGITFGDDGKASLNSNGLTITGGPSVTTSGIDAGGKKITKVANGTAGTDAVNYSQLSAVETKADNAQTTANAAKSAAETANKGWNLKVGSNTTTVKPEGTVTFADGDHTTVSLTDSTVKVNVKADGQVTSGNTGLVTGDAVNKAIEDAKKVSKTTVESKDNSVTVTKTAATATEGEKYDLSVKKDGQVVSGNTDVVTGGTVYSAIDTAKTELTDKGLKFQGDDSQAVAKKLGDTLTIKGGATGETADGNIKVVKDGDSLVVKLAKSLTGLQDINATGTITGGTFKAGNNTLDSTGLTVGPVKVTSTGIDAGSQKITKVANGTADSDAVNKGQLSAVETKADNAQTTANAAKSAAETANKGWNLKVGTNTTTVKPEGTVTFADGTNTKVELDSSSNTVKVNVVANGQVASGDTGLVKGGDVYSAIEDAKKVSKTTVESKDNSVTVTKTAATATEGEKYDLSVKKDGQVVSGNTDVVTGGTVYSAIDTAKTELTDKGLKFQGDDSQAVAKKLGEMLTIKGGATGETADGNIKVVKDGDSLVVKLAKSLTGLQDINATGTITGGTFKAGDNTLNSTGLTVGPVKVTSTGIDAGSQKITNVAEGTANTDAVNKEQLDKAISDAQEAVQADQWTLATTNDGTTTKEVEAKDKKVTLKAGKNVSLENSDGTVTINASTEQLETQTVVLKGKDGTNGTTIAIAGKDGANGTNGQNGATGEAGKAGVDGNSITRIVYTDPDNKQHTVATLEDGLKFKGDSGDTIAKKLNEELTIKGGATGTLTGNNIGVESKDGALVVKLAKDVDLGANGSVKAGDTKVSADGITFGDDGKASLNSNGLTITGGPSVTTSGIDAGGKKITKVANGTAGTDAVNYSQLSAVETKADNAQTTANAAKSAAETANKGWNLKVGSNTTTVKPEGTVTFADGDHTTVSLTDSTVKVNVKADGQVTSGNTGLVTGDAVNKAIEDAKKVSRTTVESKDNSVTITKTEATDSTGEKYDLSVKKDGQVVSGNTDVVTGGTVYSAIDTAKTELTDKGLKFQGDDSQVVTKSLGDTLTIKGGATGETADGNIKVVKDGDSLVVKLAKSLTGLQDINATGTITGGTFKAGDNTLNSTGLTVGPVKVTSTGIDAGSQKITNVAAGSNANDAVNYSQLQAVETTANKGWNLKVGSAGTTKTVAPGDTVTFADGNHTTVTLTDSTVKVDVKADGKVAKDDTGLVTGDTVNKAIEAAKTTVKSDDASVTVTKTEGTNGAGDTYNLAVKKDGKVEDGNTDVVTGGTVYSAIDTAKTELTDKGLKFQGDDNQEIAKKLGDTLTIKGGATGTLTDKNIGVESKDGALVVKLAESLTGLKDITATGIITGGTFKAGDNTLDSTGLTVGPVKVTSTGIDAGGKQITKVASGLGSTNLADAKDDTLTNAANIGDLKNAMNAITSSVTGGFGLKADDNNEVKADLGNTITVNGDNQNITTSVDNNAVKVALNDQVTLGKKDSTGKVTLNNKEGKANVTLDGDKGLTVGKVADKSNGTSVSDMGVISTDDQGNKALHMAAGSTYMGADGKTVSISADGLYNGGNKITGVAAGDISAASTDAVNGSQLFAIQNAVKGIKESKLSFQGDDGQAVSKTLGETLTIKGGATDATQLTKGNIGVVNEGGNLVVKLAKDVDLGDTGSLKAGDTSVTTEGLTIKDGPSVKKTGIDAGSQKITNVAAGTADTDAVNVSQLKAATQANKYFKAGSTGDNDDAVVEQDATSGSVAIGAGSKAKAAHKPTQDNNGYYAAFDGEVAGLTVNDQNPTGPAVVSFGTEGAERQLQHVAPGVISATSTDAINGSQLHATNMQVARNSQAISALGKQIDNLDKDLSAGVANAMATAGLPQAYRPGKNMVAIAGSTFRGQSAIAIGVSSISDNGKVVIKASGTTNTRGDVGGTVGIGYQW</sequence>
<dbReference type="HOGENOM" id="CLU_224125_0_0_4"/>
<keyword evidence="9" id="KW-0472">Membrane</keyword>
<dbReference type="KEGG" id="bpsi:IX83_07640"/>
<dbReference type="Gene3D" id="2.150.10.10">
    <property type="entry name" value="Serralysin-like metalloprotease, C-terminal"/>
    <property type="match status" value="5"/>
</dbReference>
<feature type="domain" description="Trimeric autotransporter adhesin YadA-like stalk" evidence="13">
    <location>
        <begin position="3964"/>
        <end position="4000"/>
    </location>
</feature>
<feature type="domain" description="Trimeric autotransporter adhesin YadA-like head" evidence="12">
    <location>
        <begin position="691"/>
        <end position="713"/>
    </location>
</feature>
<dbReference type="Pfam" id="PF05658">
    <property type="entry name" value="YadA_head"/>
    <property type="match status" value="7"/>
</dbReference>
<evidence type="ECO:0000256" key="7">
    <source>
        <dbReference type="ARBA" id="ARBA00022729"/>
    </source>
</evidence>
<feature type="domain" description="Trimeric autotransporter adhesin YadA-like stalk" evidence="13">
    <location>
        <begin position="1818"/>
        <end position="1855"/>
    </location>
</feature>
<dbReference type="Gene3D" id="6.20.50.100">
    <property type="match status" value="4"/>
</dbReference>
<dbReference type="Gene3D" id="6.10.250.2040">
    <property type="match status" value="2"/>
</dbReference>
<evidence type="ECO:0000256" key="10">
    <source>
        <dbReference type="ARBA" id="ARBA00023237"/>
    </source>
</evidence>
<dbReference type="RefSeq" id="WP_038500874.1">
    <property type="nucleotide sequence ID" value="NZ_CP009238.1"/>
</dbReference>
<name>A0A077DG80_9BURK</name>
<dbReference type="Gene3D" id="2.60.40.4050">
    <property type="match status" value="1"/>
</dbReference>
<dbReference type="Gene3D" id="2.20.70.140">
    <property type="match status" value="12"/>
</dbReference>
<feature type="domain" description="Trimeric autotransporter adhesin YadA-like stalk" evidence="13">
    <location>
        <begin position="3400"/>
        <end position="3437"/>
    </location>
</feature>
<dbReference type="Pfam" id="PF13018">
    <property type="entry name" value="ESPR"/>
    <property type="match status" value="1"/>
</dbReference>
<comment type="subcellular location">
    <subcellularLocation>
        <location evidence="2">Cell outer membrane</location>
    </subcellularLocation>
    <subcellularLocation>
        <location evidence="1">Cell surface</location>
    </subcellularLocation>
</comment>
<feature type="domain" description="Trimeric autotransporter adhesin YadA-like stalk" evidence="13">
    <location>
        <begin position="765"/>
        <end position="788"/>
    </location>
</feature>
<evidence type="ECO:0000313" key="15">
    <source>
        <dbReference type="EMBL" id="AIL33181.1"/>
    </source>
</evidence>
<dbReference type="EMBL" id="CP009238">
    <property type="protein sequence ID" value="AIL33181.1"/>
    <property type="molecule type" value="Genomic_DNA"/>
</dbReference>
<evidence type="ECO:0000256" key="1">
    <source>
        <dbReference type="ARBA" id="ARBA00004241"/>
    </source>
</evidence>
<keyword evidence="16" id="KW-1185">Reference proteome</keyword>
<dbReference type="Gene3D" id="3.30.1300.30">
    <property type="entry name" value="GSPII I/J protein-like"/>
    <property type="match status" value="1"/>
</dbReference>
<dbReference type="InterPro" id="IPR011049">
    <property type="entry name" value="Serralysin-like_metalloprot_C"/>
</dbReference>
<evidence type="ECO:0000259" key="11">
    <source>
        <dbReference type="Pfam" id="PF03895"/>
    </source>
</evidence>
<feature type="domain" description="ESPR" evidence="14">
    <location>
        <begin position="1"/>
        <end position="39"/>
    </location>
</feature>
<dbReference type="Gene3D" id="6.10.250.2120">
    <property type="match status" value="5"/>
</dbReference>
<evidence type="ECO:0000256" key="8">
    <source>
        <dbReference type="ARBA" id="ARBA00022927"/>
    </source>
</evidence>
<dbReference type="InterPro" id="IPR024973">
    <property type="entry name" value="ESPR"/>
</dbReference>
<dbReference type="InterPro" id="IPR005594">
    <property type="entry name" value="YadA_C"/>
</dbReference>
<evidence type="ECO:0000256" key="6">
    <source>
        <dbReference type="ARBA" id="ARBA00022692"/>
    </source>
</evidence>
<dbReference type="InterPro" id="IPR008640">
    <property type="entry name" value="Adhesin_Head_dom"/>
</dbReference>
<organism evidence="15 16">
    <name type="scientific">Basilea psittacipulmonis DSM 24701</name>
    <dbReference type="NCBI Taxonomy" id="1072685"/>
    <lineage>
        <taxon>Bacteria</taxon>
        <taxon>Pseudomonadati</taxon>
        <taxon>Pseudomonadota</taxon>
        <taxon>Betaproteobacteria</taxon>
        <taxon>Burkholderiales</taxon>
        <taxon>Alcaligenaceae</taxon>
        <taxon>Basilea</taxon>
    </lineage>
</organism>